<dbReference type="OrthoDB" id="9784686at2"/>
<evidence type="ECO:0000313" key="7">
    <source>
        <dbReference type="EMBL" id="ACS80095.1"/>
    </source>
</evidence>
<keyword evidence="3" id="KW-0560">Oxidoreductase</keyword>
<evidence type="ECO:0000256" key="2">
    <source>
        <dbReference type="ARBA" id="ARBA00022729"/>
    </source>
</evidence>
<dbReference type="HOGENOM" id="CLU_000288_47_4_7"/>
<evidence type="ECO:0000256" key="1">
    <source>
        <dbReference type="ARBA" id="ARBA00005791"/>
    </source>
</evidence>
<accession>C6BVC0</accession>
<dbReference type="STRING" id="526222.Desal_2035"/>
<dbReference type="InterPro" id="IPR012336">
    <property type="entry name" value="Thioredoxin-like_fold"/>
</dbReference>
<dbReference type="PROSITE" id="PS51257">
    <property type="entry name" value="PROKAR_LIPOPROTEIN"/>
    <property type="match status" value="1"/>
</dbReference>
<dbReference type="PANTHER" id="PTHR13887">
    <property type="entry name" value="GLUTATHIONE S-TRANSFERASE KAPPA"/>
    <property type="match status" value="1"/>
</dbReference>
<dbReference type="Proteomes" id="UP000002601">
    <property type="component" value="Chromosome"/>
</dbReference>
<sequence length="274" mass="31242">MLKRIALVICLVVMFSGCVNKQMLKEQIAEVIRENPQIVLDAMRENSVDMLTIVEQGIDQREKQKREAMLEAEIKNPFKPRVWSERPMLGSPEAPVTIVEYTDFLCPYCSKGAKVVSKLVAEQPEKYRLIFKHLPMHKNSRELALVFEAIAQFDKERAYKFHDLAFERQKDLYEDKEGIVLSKILEEVAVDPDLLQKHLRSPKLQAFLLADEKEAGAFGIDATPTFLVNGVSVRGYLPADRFEQMVDMIMEKSGKAATSETIEGEVCEDCLNQM</sequence>
<dbReference type="GO" id="GO:0016491">
    <property type="term" value="F:oxidoreductase activity"/>
    <property type="evidence" value="ECO:0007669"/>
    <property type="project" value="UniProtKB-KW"/>
</dbReference>
<dbReference type="Pfam" id="PF13462">
    <property type="entry name" value="Thioredoxin_4"/>
    <property type="match status" value="1"/>
</dbReference>
<keyword evidence="8" id="KW-1185">Reference proteome</keyword>
<keyword evidence="5" id="KW-0676">Redox-active center</keyword>
<dbReference type="Gene3D" id="3.40.30.10">
    <property type="entry name" value="Glutaredoxin"/>
    <property type="match status" value="1"/>
</dbReference>
<evidence type="ECO:0000256" key="3">
    <source>
        <dbReference type="ARBA" id="ARBA00023002"/>
    </source>
</evidence>
<reference evidence="7 8" key="1">
    <citation type="submission" date="2009-06" db="EMBL/GenBank/DDBJ databases">
        <title>Complete sequence of Desulfovibrio salexigens DSM 2638.</title>
        <authorList>
            <consortium name="US DOE Joint Genome Institute"/>
            <person name="Lucas S."/>
            <person name="Copeland A."/>
            <person name="Lapidus A."/>
            <person name="Glavina del Rio T."/>
            <person name="Tice H."/>
            <person name="Bruce D."/>
            <person name="Goodwin L."/>
            <person name="Pitluck S."/>
            <person name="Munk A.C."/>
            <person name="Brettin T."/>
            <person name="Detter J.C."/>
            <person name="Han C."/>
            <person name="Tapia R."/>
            <person name="Larimer F."/>
            <person name="Land M."/>
            <person name="Hauser L."/>
            <person name="Kyrpides N."/>
            <person name="Anderson I."/>
            <person name="Wall J.D."/>
            <person name="Arkin A.P."/>
            <person name="Dehal P."/>
            <person name="Chivian D."/>
            <person name="Giles B."/>
            <person name="Hazen T.C."/>
        </authorList>
    </citation>
    <scope>NUCLEOTIDE SEQUENCE [LARGE SCALE GENOMIC DNA]</scope>
    <source>
        <strain evidence="8">ATCC 14822 / DSM 2638 / NCIMB 8403 / VKM B-1763</strain>
    </source>
</reference>
<evidence type="ECO:0000256" key="4">
    <source>
        <dbReference type="ARBA" id="ARBA00023157"/>
    </source>
</evidence>
<dbReference type="AlphaFoldDB" id="C6BVC0"/>
<proteinExistence type="inferred from homology"/>
<organism evidence="7 8">
    <name type="scientific">Maridesulfovibrio salexigens (strain ATCC 14822 / DSM 2638 / NCIMB 8403 / VKM B-1763)</name>
    <name type="common">Desulfovibrio salexigens</name>
    <dbReference type="NCBI Taxonomy" id="526222"/>
    <lineage>
        <taxon>Bacteria</taxon>
        <taxon>Pseudomonadati</taxon>
        <taxon>Thermodesulfobacteriota</taxon>
        <taxon>Desulfovibrionia</taxon>
        <taxon>Desulfovibrionales</taxon>
        <taxon>Desulfovibrionaceae</taxon>
        <taxon>Maridesulfovibrio</taxon>
    </lineage>
</organism>
<dbReference type="eggNOG" id="COG1651">
    <property type="taxonomic scope" value="Bacteria"/>
</dbReference>
<evidence type="ECO:0000259" key="6">
    <source>
        <dbReference type="Pfam" id="PF13462"/>
    </source>
</evidence>
<name>C6BVC0_MARSD</name>
<keyword evidence="4" id="KW-1015">Disulfide bond</keyword>
<dbReference type="KEGG" id="dsa:Desal_2035"/>
<dbReference type="InterPro" id="IPR036249">
    <property type="entry name" value="Thioredoxin-like_sf"/>
</dbReference>
<dbReference type="SUPFAM" id="SSF52833">
    <property type="entry name" value="Thioredoxin-like"/>
    <property type="match status" value="1"/>
</dbReference>
<dbReference type="PANTHER" id="PTHR13887:SF14">
    <property type="entry name" value="DISULFIDE BOND FORMATION PROTEIN D"/>
    <property type="match status" value="1"/>
</dbReference>
<keyword evidence="2" id="KW-0732">Signal</keyword>
<gene>
    <name evidence="7" type="ordered locus">Desal_2035</name>
</gene>
<comment type="similarity">
    <text evidence="1">Belongs to the thioredoxin family. DsbA subfamily.</text>
</comment>
<feature type="domain" description="Thioredoxin-like fold" evidence="6">
    <location>
        <begin position="87"/>
        <end position="247"/>
    </location>
</feature>
<evidence type="ECO:0000256" key="5">
    <source>
        <dbReference type="ARBA" id="ARBA00023284"/>
    </source>
</evidence>
<dbReference type="EMBL" id="CP001649">
    <property type="protein sequence ID" value="ACS80095.1"/>
    <property type="molecule type" value="Genomic_DNA"/>
</dbReference>
<evidence type="ECO:0000313" key="8">
    <source>
        <dbReference type="Proteomes" id="UP000002601"/>
    </source>
</evidence>
<dbReference type="RefSeq" id="WP_015851911.1">
    <property type="nucleotide sequence ID" value="NC_012881.1"/>
</dbReference>
<protein>
    <submittedName>
        <fullName evidence="7">DSBA oxidoreductase</fullName>
    </submittedName>
</protein>